<dbReference type="Proteomes" id="UP000038045">
    <property type="component" value="Unplaced"/>
</dbReference>
<sequence>MGSNGSSLRKDFVIGSPLNVKSNLWDSINHCQKFDSKDTKKCFGKEYLLFSKKFPPKCQLTTQYTNCQKSIQNLKLLRHPYILEYVHSIVSPTQIILITEDAKDLTSSLSFLSGFDVLTGVYHILEALVFLETKVGMRHNSLCIENIFVHKNCHWVLGGLEYAAKIEDSLSVPKTDIRGYGDILEVCFRIMIGVMSQTAKDCMEELIYKINNEEYLSFLQIQTDYKDAFNNNLVIIEKFLENLPLKSVEEKEEFFSSIVDDLKTIPNEIIGERLLQSFFSAYMWLEPLAHNGFYNHLFEVEENGGILNSVNYKKYLLPALLHEFKVYEIGRRTALLDYFDIYAKYIDSMTLKTILLPQVNIGLKDIHEEIVSRTYKALSTLVNIIGIEAVTNNKPKKIFADGRLKNLNVPLDNGHLSPKNEKKVNSGSESYIDEVENSIKTLDFEVNNKYYIKDDPPITNYNMPSLSNTTKNVLNIPNSSGTALKSDPVVDVNYFEDMEPVIEAGPTLDEILLRRAAAEGIVLNSENNADKIPSKFALSLHDVEDHSVGDAWLSDSEDLLENIRQNG</sequence>
<dbReference type="GO" id="GO:0005524">
    <property type="term" value="F:ATP binding"/>
    <property type="evidence" value="ECO:0007669"/>
    <property type="project" value="InterPro"/>
</dbReference>
<dbReference type="GO" id="GO:0004672">
    <property type="term" value="F:protein kinase activity"/>
    <property type="evidence" value="ECO:0007669"/>
    <property type="project" value="InterPro"/>
</dbReference>
<dbReference type="PROSITE" id="PS50011">
    <property type="entry name" value="PROTEIN_KINASE_DOM"/>
    <property type="match status" value="1"/>
</dbReference>
<dbReference type="WBParaSite" id="PTRK_0001159600.1">
    <property type="protein sequence ID" value="PTRK_0001159600.1"/>
    <property type="gene ID" value="PTRK_0001159600"/>
</dbReference>
<comment type="similarity">
    <text evidence="1">Belongs to the protein kinase superfamily.</text>
</comment>
<dbReference type="InterPro" id="IPR011989">
    <property type="entry name" value="ARM-like"/>
</dbReference>
<dbReference type="Gene3D" id="1.10.510.10">
    <property type="entry name" value="Transferase(Phosphotransferase) domain 1"/>
    <property type="match status" value="1"/>
</dbReference>
<dbReference type="PANTHER" id="PTHR12984">
    <property type="entry name" value="SCY1-RELATED S/T PROTEIN KINASE-LIKE"/>
    <property type="match status" value="1"/>
</dbReference>
<dbReference type="SUPFAM" id="SSF56112">
    <property type="entry name" value="Protein kinase-like (PK-like)"/>
    <property type="match status" value="1"/>
</dbReference>
<dbReference type="STRING" id="131310.A0A0N4ZSW4"/>
<evidence type="ECO:0000313" key="3">
    <source>
        <dbReference type="Proteomes" id="UP000038045"/>
    </source>
</evidence>
<keyword evidence="3" id="KW-1185">Reference proteome</keyword>
<dbReference type="InterPro" id="IPR000719">
    <property type="entry name" value="Prot_kinase_dom"/>
</dbReference>
<proteinExistence type="inferred from homology"/>
<name>A0A0N4ZSW4_PARTI</name>
<protein>
    <submittedName>
        <fullName evidence="4">Protein kinase domain-containing protein</fullName>
    </submittedName>
</protein>
<dbReference type="AlphaFoldDB" id="A0A0N4ZSW4"/>
<organism evidence="3 4">
    <name type="scientific">Parastrongyloides trichosuri</name>
    <name type="common">Possum-specific nematode worm</name>
    <dbReference type="NCBI Taxonomy" id="131310"/>
    <lineage>
        <taxon>Eukaryota</taxon>
        <taxon>Metazoa</taxon>
        <taxon>Ecdysozoa</taxon>
        <taxon>Nematoda</taxon>
        <taxon>Chromadorea</taxon>
        <taxon>Rhabditida</taxon>
        <taxon>Tylenchina</taxon>
        <taxon>Panagrolaimomorpha</taxon>
        <taxon>Strongyloidoidea</taxon>
        <taxon>Strongyloididae</taxon>
        <taxon>Parastrongyloides</taxon>
    </lineage>
</organism>
<dbReference type="PANTHER" id="PTHR12984:SF15">
    <property type="entry name" value="PROTEIN-ASSOCIATING WITH THE CARBOXYL-TERMINAL DOMAIN OF EZRIN"/>
    <property type="match status" value="1"/>
</dbReference>
<evidence type="ECO:0000259" key="2">
    <source>
        <dbReference type="PROSITE" id="PS50011"/>
    </source>
</evidence>
<dbReference type="Gene3D" id="1.25.10.10">
    <property type="entry name" value="Leucine-rich Repeat Variant"/>
    <property type="match status" value="1"/>
</dbReference>
<dbReference type="InterPro" id="IPR051177">
    <property type="entry name" value="CIK-Related_Protein"/>
</dbReference>
<reference evidence="4" key="1">
    <citation type="submission" date="2017-02" db="UniProtKB">
        <authorList>
            <consortium name="WormBaseParasite"/>
        </authorList>
    </citation>
    <scope>IDENTIFICATION</scope>
</reference>
<evidence type="ECO:0000256" key="1">
    <source>
        <dbReference type="ARBA" id="ARBA00038349"/>
    </source>
</evidence>
<feature type="domain" description="Protein kinase" evidence="2">
    <location>
        <begin position="1"/>
        <end position="293"/>
    </location>
</feature>
<evidence type="ECO:0000313" key="4">
    <source>
        <dbReference type="WBParaSite" id="PTRK_0001159600.1"/>
    </source>
</evidence>
<accession>A0A0N4ZSW4</accession>
<dbReference type="InterPro" id="IPR011009">
    <property type="entry name" value="Kinase-like_dom_sf"/>
</dbReference>